<dbReference type="EMBL" id="UINC01151551">
    <property type="protein sequence ID" value="SVD45227.1"/>
    <property type="molecule type" value="Genomic_DNA"/>
</dbReference>
<sequence length="61" mass="6726">VNIHGYGDNLTIDNVRIGDLSPADHEKIELEKGGQNYKPLEDVLVSHVQDSSTLICRKPSP</sequence>
<reference evidence="1" key="1">
    <citation type="submission" date="2018-05" db="EMBL/GenBank/DDBJ databases">
        <authorList>
            <person name="Lanie J.A."/>
            <person name="Ng W.-L."/>
            <person name="Kazmierczak K.M."/>
            <person name="Andrzejewski T.M."/>
            <person name="Davidsen T.M."/>
            <person name="Wayne K.J."/>
            <person name="Tettelin H."/>
            <person name="Glass J.I."/>
            <person name="Rusch D."/>
            <person name="Podicherti R."/>
            <person name="Tsui H.-C.T."/>
            <person name="Winkler M.E."/>
        </authorList>
    </citation>
    <scope>NUCLEOTIDE SEQUENCE</scope>
</reference>
<proteinExistence type="predicted"/>
<feature type="non-terminal residue" evidence="1">
    <location>
        <position position="61"/>
    </location>
</feature>
<name>A0A382VFH5_9ZZZZ</name>
<dbReference type="AlphaFoldDB" id="A0A382VFH5"/>
<protein>
    <submittedName>
        <fullName evidence="1">Uncharacterized protein</fullName>
    </submittedName>
</protein>
<accession>A0A382VFH5</accession>
<organism evidence="1">
    <name type="scientific">marine metagenome</name>
    <dbReference type="NCBI Taxonomy" id="408172"/>
    <lineage>
        <taxon>unclassified sequences</taxon>
        <taxon>metagenomes</taxon>
        <taxon>ecological metagenomes</taxon>
    </lineage>
</organism>
<evidence type="ECO:0000313" key="1">
    <source>
        <dbReference type="EMBL" id="SVD45227.1"/>
    </source>
</evidence>
<feature type="non-terminal residue" evidence="1">
    <location>
        <position position="1"/>
    </location>
</feature>
<gene>
    <name evidence="1" type="ORF">METZ01_LOCUS398081</name>
</gene>